<evidence type="ECO:0000256" key="6">
    <source>
        <dbReference type="ARBA" id="ARBA00022801"/>
    </source>
</evidence>
<name>A0A3A3AE20_9EURO</name>
<evidence type="ECO:0000259" key="12">
    <source>
        <dbReference type="Pfam" id="PF00326"/>
    </source>
</evidence>
<feature type="signal peptide" evidence="11">
    <location>
        <begin position="1"/>
        <end position="18"/>
    </location>
</feature>
<protein>
    <recommendedName>
        <fullName evidence="9">Dipeptidyl-peptidase V</fullName>
    </recommendedName>
</protein>
<keyword evidence="8" id="KW-0325">Glycoprotein</keyword>
<dbReference type="SUPFAM" id="SSF53474">
    <property type="entry name" value="alpha/beta-Hydrolases"/>
    <property type="match status" value="1"/>
</dbReference>
<evidence type="ECO:0000256" key="7">
    <source>
        <dbReference type="ARBA" id="ARBA00022825"/>
    </source>
</evidence>
<sequence length="726" mass="80618">MGARRWLSLVAAASAALAMTPEQMISAPRRGEAVPNPSGNAALFSASQYSFDTHKAKSWWELMDLKTGKTTTLTEDSDVSEIVWLGTDDSSILYINSTNAETPGGVELWISNTHKFADGYKAASLPAPLSGLKAVTTHSGDVHYVVNGKSWPNGTAYNENLATKPLSSARIYDSVYVRHWDYWLSTTFNAVFSGTLKKPSVHGHHHYSSDGEINNLVYKIKNLESPYPPYAETSDYDLSPNGKWVAFKSKAPELPKANYTASYIYLSPHDGSEKPFAINGPDSPGTPKGFKGDSASPSFSPDSRHIAYLQMKKIKYEADRNRMFVYTIGSKKTIRSVAEGWDRSPGSIKWAADGKNLLVAADDKARTRMFAVPAHADHHYKPQNFTDGGSVSAYYLLRDSSVLVTGSAIWTNWNVYIANPMKGVIKELASANEIDPELKGLGPSNIDEFYFKGDFTDIQSWIIYPEGFDKSKTYPLCFYVHGGPQGAWGDSWSSRWNPKVFADQGYVVIAPNPTASVGFGQNLTDAIQNNWGGSPYIDLVKCWEYVRDNIPYIDTTNGVAAGASFGGFMVNWIQGNPLGRKFKALVTHDGAFIMDNMIATEELWFPQREFDGTIWNDRDNYRRYDPSAPEHILQFSTPHLIIHSDLDFRLPVTEGLAIFNVLQERGVPSRLLNFPDENHWVTNPENSLVWHQQVLGWLNKYSGIAESNSGAVSLDDTVIPVVDYNP</sequence>
<dbReference type="InterPro" id="IPR029058">
    <property type="entry name" value="AB_hydrolase_fold"/>
</dbReference>
<evidence type="ECO:0000256" key="4">
    <source>
        <dbReference type="ARBA" id="ARBA00022670"/>
    </source>
</evidence>
<feature type="region of interest" description="Disordered" evidence="10">
    <location>
        <begin position="275"/>
        <end position="300"/>
    </location>
</feature>
<dbReference type="InterPro" id="IPR001375">
    <property type="entry name" value="Peptidase_S9_cat"/>
</dbReference>
<evidence type="ECO:0000256" key="5">
    <source>
        <dbReference type="ARBA" id="ARBA00022729"/>
    </source>
</evidence>
<comment type="subcellular location">
    <subcellularLocation>
        <location evidence="1">Secreted</location>
    </subcellularLocation>
</comment>
<evidence type="ECO:0000256" key="11">
    <source>
        <dbReference type="SAM" id="SignalP"/>
    </source>
</evidence>
<comment type="similarity">
    <text evidence="2">Belongs to the peptidase S9C family.</text>
</comment>
<organism evidence="13 14">
    <name type="scientific">Aspergillus sclerotialis</name>
    <dbReference type="NCBI Taxonomy" id="2070753"/>
    <lineage>
        <taxon>Eukaryota</taxon>
        <taxon>Fungi</taxon>
        <taxon>Dikarya</taxon>
        <taxon>Ascomycota</taxon>
        <taxon>Pezizomycotina</taxon>
        <taxon>Eurotiomycetes</taxon>
        <taxon>Eurotiomycetidae</taxon>
        <taxon>Eurotiales</taxon>
        <taxon>Aspergillaceae</taxon>
        <taxon>Aspergillus</taxon>
        <taxon>Aspergillus subgen. Polypaecilum</taxon>
    </lineage>
</organism>
<gene>
    <name evidence="13" type="ORF">PHISCL_00147</name>
</gene>
<keyword evidence="14" id="KW-1185">Reference proteome</keyword>
<keyword evidence="5 11" id="KW-0732">Signal</keyword>
<dbReference type="PANTHER" id="PTHR42776:SF11">
    <property type="entry name" value="DIPEPTIDYL-PEPTIDASE 5-RELATED"/>
    <property type="match status" value="1"/>
</dbReference>
<dbReference type="OrthoDB" id="416344at2759"/>
<dbReference type="GO" id="GO:0004252">
    <property type="term" value="F:serine-type endopeptidase activity"/>
    <property type="evidence" value="ECO:0007669"/>
    <property type="project" value="TreeGrafter"/>
</dbReference>
<dbReference type="GO" id="GO:0005576">
    <property type="term" value="C:extracellular region"/>
    <property type="evidence" value="ECO:0007669"/>
    <property type="project" value="UniProtKB-SubCell"/>
</dbReference>
<dbReference type="FunFam" id="2.120.10.30:FF:000109">
    <property type="entry name" value="Dipeptidyl-peptidase 5"/>
    <property type="match status" value="1"/>
</dbReference>
<keyword evidence="4" id="KW-0645">Protease</keyword>
<keyword evidence="3" id="KW-0964">Secreted</keyword>
<reference evidence="14" key="1">
    <citation type="submission" date="2017-02" db="EMBL/GenBank/DDBJ databases">
        <authorList>
            <person name="Tafer H."/>
            <person name="Lopandic K."/>
        </authorList>
    </citation>
    <scope>NUCLEOTIDE SEQUENCE [LARGE SCALE GENOMIC DNA]</scope>
    <source>
        <strain evidence="14">CBS 366.77</strain>
    </source>
</reference>
<keyword evidence="6" id="KW-0378">Hydrolase</keyword>
<evidence type="ECO:0000256" key="3">
    <source>
        <dbReference type="ARBA" id="ARBA00022525"/>
    </source>
</evidence>
<proteinExistence type="inferred from homology"/>
<dbReference type="PANTHER" id="PTHR42776">
    <property type="entry name" value="SERINE PEPTIDASE S9 FAMILY MEMBER"/>
    <property type="match status" value="1"/>
</dbReference>
<feature type="domain" description="Peptidase S9 prolyl oligopeptidase catalytic" evidence="12">
    <location>
        <begin position="492"/>
        <end position="703"/>
    </location>
</feature>
<dbReference type="EMBL" id="MVGC01000002">
    <property type="protein sequence ID" value="RJE27561.1"/>
    <property type="molecule type" value="Genomic_DNA"/>
</dbReference>
<dbReference type="SUPFAM" id="SSF82171">
    <property type="entry name" value="DPP6 N-terminal domain-like"/>
    <property type="match status" value="1"/>
</dbReference>
<dbReference type="Gene3D" id="3.40.50.1820">
    <property type="entry name" value="alpha/beta hydrolase"/>
    <property type="match status" value="1"/>
</dbReference>
<dbReference type="Proteomes" id="UP000266188">
    <property type="component" value="Unassembled WGS sequence"/>
</dbReference>
<dbReference type="GO" id="GO:0006508">
    <property type="term" value="P:proteolysis"/>
    <property type="evidence" value="ECO:0007669"/>
    <property type="project" value="UniProtKB-KW"/>
</dbReference>
<keyword evidence="7" id="KW-0720">Serine protease</keyword>
<evidence type="ECO:0000256" key="2">
    <source>
        <dbReference type="ARBA" id="ARBA00010040"/>
    </source>
</evidence>
<dbReference type="FunFam" id="3.40.50.1820:FF:000028">
    <property type="entry name" value="S9 family peptidase"/>
    <property type="match status" value="1"/>
</dbReference>
<dbReference type="STRING" id="2070753.A0A3A3AE20"/>
<dbReference type="Pfam" id="PF00326">
    <property type="entry name" value="Peptidase_S9"/>
    <property type="match status" value="1"/>
</dbReference>
<accession>A0A3A3AE20</accession>
<evidence type="ECO:0000256" key="8">
    <source>
        <dbReference type="ARBA" id="ARBA00023180"/>
    </source>
</evidence>
<dbReference type="Gene3D" id="2.120.10.30">
    <property type="entry name" value="TolB, C-terminal domain"/>
    <property type="match status" value="1"/>
</dbReference>
<evidence type="ECO:0000313" key="14">
    <source>
        <dbReference type="Proteomes" id="UP000266188"/>
    </source>
</evidence>
<evidence type="ECO:0000256" key="1">
    <source>
        <dbReference type="ARBA" id="ARBA00004613"/>
    </source>
</evidence>
<evidence type="ECO:0000256" key="10">
    <source>
        <dbReference type="SAM" id="MobiDB-lite"/>
    </source>
</evidence>
<dbReference type="AlphaFoldDB" id="A0A3A3AE20"/>
<dbReference type="InterPro" id="IPR011042">
    <property type="entry name" value="6-blade_b-propeller_TolB-like"/>
</dbReference>
<evidence type="ECO:0000256" key="9">
    <source>
        <dbReference type="ARBA" id="ARBA00032829"/>
    </source>
</evidence>
<feature type="chain" id="PRO_5017248333" description="Dipeptidyl-peptidase V" evidence="11">
    <location>
        <begin position="19"/>
        <end position="726"/>
    </location>
</feature>
<comment type="caution">
    <text evidence="13">The sequence shown here is derived from an EMBL/GenBank/DDBJ whole genome shotgun (WGS) entry which is preliminary data.</text>
</comment>
<evidence type="ECO:0000313" key="13">
    <source>
        <dbReference type="EMBL" id="RJE27561.1"/>
    </source>
</evidence>